<dbReference type="PANTHER" id="PTHR46401:SF2">
    <property type="entry name" value="GLYCOSYLTRANSFERASE WBBK-RELATED"/>
    <property type="match status" value="1"/>
</dbReference>
<protein>
    <submittedName>
        <fullName evidence="4">Glycosyltransferase involved in cell wall bisynthesis</fullName>
    </submittedName>
</protein>
<dbReference type="RefSeq" id="WP_089684241.1">
    <property type="nucleotide sequence ID" value="NZ_FNFO01000007.1"/>
</dbReference>
<evidence type="ECO:0000256" key="1">
    <source>
        <dbReference type="ARBA" id="ARBA00022679"/>
    </source>
</evidence>
<gene>
    <name evidence="4" type="ORF">SAMN05421823_10727</name>
</gene>
<evidence type="ECO:0000313" key="4">
    <source>
        <dbReference type="EMBL" id="SDL60450.1"/>
    </source>
</evidence>
<dbReference type="InterPro" id="IPR001296">
    <property type="entry name" value="Glyco_trans_1"/>
</dbReference>
<dbReference type="InterPro" id="IPR028098">
    <property type="entry name" value="Glyco_trans_4-like_N"/>
</dbReference>
<keyword evidence="1 4" id="KW-0808">Transferase</keyword>
<organism evidence="4 5">
    <name type="scientific">Catalinimonas alkaloidigena</name>
    <dbReference type="NCBI Taxonomy" id="1075417"/>
    <lineage>
        <taxon>Bacteria</taxon>
        <taxon>Pseudomonadati</taxon>
        <taxon>Bacteroidota</taxon>
        <taxon>Cytophagia</taxon>
        <taxon>Cytophagales</taxon>
        <taxon>Catalimonadaceae</taxon>
        <taxon>Catalinimonas</taxon>
    </lineage>
</organism>
<reference evidence="4 5" key="1">
    <citation type="submission" date="2016-10" db="EMBL/GenBank/DDBJ databases">
        <authorList>
            <person name="de Groot N.N."/>
        </authorList>
    </citation>
    <scope>NUCLEOTIDE SEQUENCE [LARGE SCALE GENOMIC DNA]</scope>
    <source>
        <strain evidence="4 5">DSM 25186</strain>
    </source>
</reference>
<dbReference type="Proteomes" id="UP000198510">
    <property type="component" value="Unassembled WGS sequence"/>
</dbReference>
<name>A0A1G9LES8_9BACT</name>
<dbReference type="GO" id="GO:0009103">
    <property type="term" value="P:lipopolysaccharide biosynthetic process"/>
    <property type="evidence" value="ECO:0007669"/>
    <property type="project" value="TreeGrafter"/>
</dbReference>
<evidence type="ECO:0000259" key="3">
    <source>
        <dbReference type="Pfam" id="PF13439"/>
    </source>
</evidence>
<dbReference type="GO" id="GO:0016757">
    <property type="term" value="F:glycosyltransferase activity"/>
    <property type="evidence" value="ECO:0007669"/>
    <property type="project" value="InterPro"/>
</dbReference>
<dbReference type="SUPFAM" id="SSF53756">
    <property type="entry name" value="UDP-Glycosyltransferase/glycogen phosphorylase"/>
    <property type="match status" value="1"/>
</dbReference>
<accession>A0A1G9LES8</accession>
<sequence>MTLARVINLVDNVTPVNTGIWQAAIATAPRLKAHYGVTSELWFPDRDAFEPEQFPDTTAVPLASLQTKHALPTAQARGATPTDTLVVSHGNWHFPTRWGAALRQAGYAWVYVPHGMLEPWSLRQKRLKKWVYYRLFEERMLRQADAVRAVGGPERDNLLRRFPHVHLIPNGVPKLDGVSLQKPARRTVLFMARLHHKKGVVPLVEAWLQSPLHNHPDYRLVVAGPDDGELPRIKALLPPSDETNIEYVGAVFGEAKQRLLQESQFFALPSYSEGFPTTVPEVMQHGLIPLISKGCNFPEVFAVGLVIPAEPAVASIGQALHRLPEISEERREVWAKQARDFVWQHYTLQEIAAQQMALYTRLLTKN</sequence>
<evidence type="ECO:0000259" key="2">
    <source>
        <dbReference type="Pfam" id="PF00534"/>
    </source>
</evidence>
<dbReference type="Pfam" id="PF00534">
    <property type="entry name" value="Glycos_transf_1"/>
    <property type="match status" value="1"/>
</dbReference>
<feature type="domain" description="Glycosyl transferase family 1" evidence="2">
    <location>
        <begin position="182"/>
        <end position="340"/>
    </location>
</feature>
<dbReference type="OrthoDB" id="9790710at2"/>
<dbReference type="PANTHER" id="PTHR46401">
    <property type="entry name" value="GLYCOSYLTRANSFERASE WBBK-RELATED"/>
    <property type="match status" value="1"/>
</dbReference>
<dbReference type="Gene3D" id="3.40.50.2000">
    <property type="entry name" value="Glycogen Phosphorylase B"/>
    <property type="match status" value="2"/>
</dbReference>
<dbReference type="AlphaFoldDB" id="A0A1G9LES8"/>
<proteinExistence type="predicted"/>
<feature type="domain" description="Glycosyltransferase subfamily 4-like N-terminal" evidence="3">
    <location>
        <begin position="87"/>
        <end position="172"/>
    </location>
</feature>
<evidence type="ECO:0000313" key="5">
    <source>
        <dbReference type="Proteomes" id="UP000198510"/>
    </source>
</evidence>
<dbReference type="EMBL" id="FNFO01000007">
    <property type="protein sequence ID" value="SDL60450.1"/>
    <property type="molecule type" value="Genomic_DNA"/>
</dbReference>
<dbReference type="STRING" id="1075417.SAMN05421823_10727"/>
<keyword evidence="5" id="KW-1185">Reference proteome</keyword>
<dbReference type="Pfam" id="PF13439">
    <property type="entry name" value="Glyco_transf_4"/>
    <property type="match status" value="1"/>
</dbReference>